<sequence>MSTYIHLVSMNGTFTPGPTFEPPPSSNGVDNGTPSKSSIHAHAGSLPSNTHAHDDSTTKQENSTPRYKNMVQEDLKGIGSWADDQSLH</sequence>
<proteinExistence type="predicted"/>
<evidence type="ECO:0000313" key="2">
    <source>
        <dbReference type="EMBL" id="OAL71743.1"/>
    </source>
</evidence>
<protein>
    <submittedName>
        <fullName evidence="2">Uncharacterized protein</fullName>
    </submittedName>
</protein>
<evidence type="ECO:0000313" key="3">
    <source>
        <dbReference type="Proteomes" id="UP000243519"/>
    </source>
</evidence>
<dbReference type="OrthoDB" id="10347566at2759"/>
<name>A0A178FJL5_TRIVO</name>
<comment type="caution">
    <text evidence="2">The sequence shown here is derived from an EMBL/GenBank/DDBJ whole genome shotgun (WGS) entry which is preliminary data.</text>
</comment>
<organism evidence="2 3">
    <name type="scientific">Trichophyton violaceum</name>
    <dbReference type="NCBI Taxonomy" id="34388"/>
    <lineage>
        <taxon>Eukaryota</taxon>
        <taxon>Fungi</taxon>
        <taxon>Dikarya</taxon>
        <taxon>Ascomycota</taxon>
        <taxon>Pezizomycotina</taxon>
        <taxon>Eurotiomycetes</taxon>
        <taxon>Eurotiomycetidae</taxon>
        <taxon>Onygenales</taxon>
        <taxon>Arthrodermataceae</taxon>
        <taxon>Trichophyton</taxon>
    </lineage>
</organism>
<gene>
    <name evidence="2" type="ORF">A7D00_3773</name>
</gene>
<feature type="compositionally biased region" description="Polar residues" evidence="1">
    <location>
        <begin position="26"/>
        <end position="38"/>
    </location>
</feature>
<accession>A0A178FJL5</accession>
<keyword evidence="3" id="KW-1185">Reference proteome</keyword>
<dbReference type="EMBL" id="LHPN01000005">
    <property type="protein sequence ID" value="OAL71743.1"/>
    <property type="molecule type" value="Genomic_DNA"/>
</dbReference>
<dbReference type="Proteomes" id="UP000243519">
    <property type="component" value="Unassembled WGS sequence"/>
</dbReference>
<reference evidence="2 3" key="1">
    <citation type="submission" date="2016-05" db="EMBL/GenBank/DDBJ databases">
        <title>Genome sequencing of Trichophyton violaceum CMCC(F)T3l isolated from hair.</title>
        <authorList>
            <person name="Zhan P."/>
            <person name="Tao Y."/>
            <person name="Liu W."/>
        </authorList>
    </citation>
    <scope>NUCLEOTIDE SEQUENCE [LARGE SCALE GENOMIC DNA]</scope>
    <source>
        <strain evidence="3">CMCC(F)T3l</strain>
    </source>
</reference>
<evidence type="ECO:0000256" key="1">
    <source>
        <dbReference type="SAM" id="MobiDB-lite"/>
    </source>
</evidence>
<dbReference type="AlphaFoldDB" id="A0A178FJL5"/>
<feature type="region of interest" description="Disordered" evidence="1">
    <location>
        <begin position="1"/>
        <end position="88"/>
    </location>
</feature>